<organism evidence="1">
    <name type="scientific">Aegilops tauschii</name>
    <name type="common">Tausch's goatgrass</name>
    <name type="synonym">Aegilops squarrosa</name>
    <dbReference type="NCBI Taxonomy" id="37682"/>
    <lineage>
        <taxon>Eukaryota</taxon>
        <taxon>Viridiplantae</taxon>
        <taxon>Streptophyta</taxon>
        <taxon>Embryophyta</taxon>
        <taxon>Tracheophyta</taxon>
        <taxon>Spermatophyta</taxon>
        <taxon>Magnoliopsida</taxon>
        <taxon>Liliopsida</taxon>
        <taxon>Poales</taxon>
        <taxon>Poaceae</taxon>
        <taxon>BOP clade</taxon>
        <taxon>Pooideae</taxon>
        <taxon>Triticodae</taxon>
        <taxon>Triticeae</taxon>
        <taxon>Triticinae</taxon>
        <taxon>Aegilops</taxon>
    </lineage>
</organism>
<reference evidence="1" key="1">
    <citation type="submission" date="2015-06" db="UniProtKB">
        <authorList>
            <consortium name="EnsemblPlants"/>
        </authorList>
    </citation>
    <scope>IDENTIFICATION</scope>
</reference>
<dbReference type="EnsemblPlants" id="EMT01398">
    <property type="protein sequence ID" value="EMT01398"/>
    <property type="gene ID" value="F775_42430"/>
</dbReference>
<protein>
    <submittedName>
        <fullName evidence="1">Uncharacterized protein</fullName>
    </submittedName>
</protein>
<dbReference type="Gene3D" id="3.40.50.1820">
    <property type="entry name" value="alpha/beta hydrolase"/>
    <property type="match status" value="1"/>
</dbReference>
<accession>N1QQE9</accession>
<proteinExistence type="predicted"/>
<sequence>MGPPSQQLDAFVVLIVPHLHAAKSLRLAGIIPVQPYFGGEERTESELRLEGVAPVVNLERSDFSWKAFLPVGATRDHPAAHVTDENAELAEDFPPTLLEMKAFVESNRVAPVKSTARY</sequence>
<evidence type="ECO:0000313" key="1">
    <source>
        <dbReference type="EnsemblPlants" id="EMT01398"/>
    </source>
</evidence>
<name>N1QQE9_AEGTA</name>
<dbReference type="InterPro" id="IPR029058">
    <property type="entry name" value="AB_hydrolase_fold"/>
</dbReference>
<dbReference type="AlphaFoldDB" id="N1QQE9"/>
<dbReference type="SUPFAM" id="SSF53474">
    <property type="entry name" value="alpha/beta-Hydrolases"/>
    <property type="match status" value="1"/>
</dbReference>